<sequence length="425" mass="48845">MKPDFIRVSDELAASKSSARLAAIEGDKFRNWLEPFGVTGFPTLLYFEKGEYKLTYSGGRTKAAILKFMKNPVQEKPKKQVDEILESLPESIPKLTKETFDDFVEENAAVIVYFYAPWCGVCKSAKTQFYEAYEMADEEDLSVKFAVFNADPKDDPAEILFAKEFEIKNYPTIWFFEEAEQKYKFNAQNDLDSFLRFAREPEKRGRVNTLEGDPAWLSPDGQMHIEILSDESYDEFIAENDEAMIFWVAEGCIRCFEIVQPEFVILAQTLAELKPTFKLAIIDGSEFKDFVTEKKVDLFPRLEYFKRGRFEYFYENQQNGQAMLNFALQPTKEGAEKPKRYIWELDSSRDSGNIIHVNKFTFPEEVEKVKFGFLMLHAGGFDGAGSMKNAYDAFSEASKILAPISELKFFACDCGRGKDWGKARV</sequence>
<name>E4XTN2_OIKDI</name>
<dbReference type="CDD" id="cd02961">
    <property type="entry name" value="PDI_a_family"/>
    <property type="match status" value="1"/>
</dbReference>
<dbReference type="PROSITE" id="PS51352">
    <property type="entry name" value="THIOREDOXIN_2"/>
    <property type="match status" value="1"/>
</dbReference>
<dbReference type="EMBL" id="FN653159">
    <property type="protein sequence ID" value="CBY13094.1"/>
    <property type="molecule type" value="Genomic_DNA"/>
</dbReference>
<dbReference type="InParanoid" id="E4XTN2"/>
<dbReference type="InterPro" id="IPR036249">
    <property type="entry name" value="Thioredoxin-like_sf"/>
</dbReference>
<dbReference type="Proteomes" id="UP000001307">
    <property type="component" value="Unassembled WGS sequence"/>
</dbReference>
<dbReference type="Pfam" id="PF00085">
    <property type="entry name" value="Thioredoxin"/>
    <property type="match status" value="3"/>
</dbReference>
<dbReference type="PANTHER" id="PTHR45672:SF2">
    <property type="entry name" value="PROTEIN DISULFIDE-ISOMERASE A5"/>
    <property type="match status" value="1"/>
</dbReference>
<dbReference type="GO" id="GO:0006457">
    <property type="term" value="P:protein folding"/>
    <property type="evidence" value="ECO:0007669"/>
    <property type="project" value="TreeGrafter"/>
</dbReference>
<dbReference type="Gene3D" id="3.40.30.10">
    <property type="entry name" value="Glutaredoxin"/>
    <property type="match status" value="3"/>
</dbReference>
<gene>
    <name evidence="2" type="ORF">GSOID_T00003838001</name>
</gene>
<accession>E4XTN2</accession>
<dbReference type="OrthoDB" id="74910at2759"/>
<dbReference type="InterPro" id="IPR013766">
    <property type="entry name" value="Thioredoxin_domain"/>
</dbReference>
<dbReference type="AlphaFoldDB" id="E4XTN2"/>
<reference evidence="2" key="1">
    <citation type="journal article" date="2010" name="Science">
        <title>Plasticity of animal genome architecture unmasked by rapid evolution of a pelagic tunicate.</title>
        <authorList>
            <person name="Denoeud F."/>
            <person name="Henriet S."/>
            <person name="Mungpakdee S."/>
            <person name="Aury J.M."/>
            <person name="Da Silva C."/>
            <person name="Brinkmann H."/>
            <person name="Mikhaleva J."/>
            <person name="Olsen L.C."/>
            <person name="Jubin C."/>
            <person name="Canestro C."/>
            <person name="Bouquet J.M."/>
            <person name="Danks G."/>
            <person name="Poulain J."/>
            <person name="Campsteijn C."/>
            <person name="Adamski M."/>
            <person name="Cross I."/>
            <person name="Yadetie F."/>
            <person name="Muffato M."/>
            <person name="Louis A."/>
            <person name="Butcher S."/>
            <person name="Tsagkogeorga G."/>
            <person name="Konrad A."/>
            <person name="Singh S."/>
            <person name="Jensen M.F."/>
            <person name="Cong E.H."/>
            <person name="Eikeseth-Otteraa H."/>
            <person name="Noel B."/>
            <person name="Anthouard V."/>
            <person name="Porcel B.M."/>
            <person name="Kachouri-Lafond R."/>
            <person name="Nishino A."/>
            <person name="Ugolini M."/>
            <person name="Chourrout P."/>
            <person name="Nishida H."/>
            <person name="Aasland R."/>
            <person name="Huzurbazar S."/>
            <person name="Westhof E."/>
            <person name="Delsuc F."/>
            <person name="Lehrach H."/>
            <person name="Reinhardt R."/>
            <person name="Weissenbach J."/>
            <person name="Roy S.W."/>
            <person name="Artiguenave F."/>
            <person name="Postlethwait J.H."/>
            <person name="Manak J.R."/>
            <person name="Thompson E.M."/>
            <person name="Jaillon O."/>
            <person name="Du Pasquier L."/>
            <person name="Boudinot P."/>
            <person name="Liberles D.A."/>
            <person name="Volff J.N."/>
            <person name="Philippe H."/>
            <person name="Lenhard B."/>
            <person name="Roest Crollius H."/>
            <person name="Wincker P."/>
            <person name="Chourrout D."/>
        </authorList>
    </citation>
    <scope>NUCLEOTIDE SEQUENCE [LARGE SCALE GENOMIC DNA]</scope>
</reference>
<protein>
    <recommendedName>
        <fullName evidence="1">Thioredoxin domain-containing protein</fullName>
    </recommendedName>
</protein>
<dbReference type="InterPro" id="IPR051063">
    <property type="entry name" value="PDI"/>
</dbReference>
<evidence type="ECO:0000313" key="3">
    <source>
        <dbReference type="Proteomes" id="UP000001307"/>
    </source>
</evidence>
<keyword evidence="3" id="KW-1185">Reference proteome</keyword>
<feature type="domain" description="Thioredoxin" evidence="1">
    <location>
        <begin position="74"/>
        <end position="203"/>
    </location>
</feature>
<dbReference type="GO" id="GO:0003756">
    <property type="term" value="F:protein disulfide isomerase activity"/>
    <property type="evidence" value="ECO:0007669"/>
    <property type="project" value="TreeGrafter"/>
</dbReference>
<evidence type="ECO:0000313" key="2">
    <source>
        <dbReference type="EMBL" id="CBY13094.1"/>
    </source>
</evidence>
<proteinExistence type="predicted"/>
<dbReference type="SUPFAM" id="SSF52833">
    <property type="entry name" value="Thioredoxin-like"/>
    <property type="match status" value="3"/>
</dbReference>
<evidence type="ECO:0000259" key="1">
    <source>
        <dbReference type="PROSITE" id="PS51352"/>
    </source>
</evidence>
<dbReference type="PANTHER" id="PTHR45672">
    <property type="entry name" value="PROTEIN DISULFIDE-ISOMERASE C17H9.14C-RELATED"/>
    <property type="match status" value="1"/>
</dbReference>
<organism evidence="2">
    <name type="scientific">Oikopleura dioica</name>
    <name type="common">Tunicate</name>
    <dbReference type="NCBI Taxonomy" id="34765"/>
    <lineage>
        <taxon>Eukaryota</taxon>
        <taxon>Metazoa</taxon>
        <taxon>Chordata</taxon>
        <taxon>Tunicata</taxon>
        <taxon>Appendicularia</taxon>
        <taxon>Copelata</taxon>
        <taxon>Oikopleuridae</taxon>
        <taxon>Oikopleura</taxon>
    </lineage>
</organism>
<dbReference type="GO" id="GO:0005783">
    <property type="term" value="C:endoplasmic reticulum"/>
    <property type="evidence" value="ECO:0007669"/>
    <property type="project" value="TreeGrafter"/>
</dbReference>